<dbReference type="STRING" id="1220924.W2S4C4"/>
<dbReference type="InParanoid" id="W2S4C4"/>
<dbReference type="GO" id="GO:0004721">
    <property type="term" value="F:phosphoprotein phosphatase activity"/>
    <property type="evidence" value="ECO:0007669"/>
    <property type="project" value="TreeGrafter"/>
</dbReference>
<dbReference type="EMBL" id="KB822718">
    <property type="protein sequence ID" value="ETN43556.1"/>
    <property type="molecule type" value="Genomic_DNA"/>
</dbReference>
<dbReference type="PANTHER" id="PTHR28249">
    <property type="entry name" value="SPORULATION-SPECIFIC PROTEIN SPO7"/>
    <property type="match status" value="1"/>
</dbReference>
<sequence>MPSETSLNQLVKGAPTASVNSSPPAPLPPLAQAASNNTTDQYSSDLSALPSSPPQIYLNLLILESSLRSQYLHLLSRRRLNTFFTLSVTLWNAFFLYALFLRPREDGVGIGGSIYWVIEVSEKLALMGGLVTALLIWATGQWERGVRWPRRWLSTTNRGLRVFNLRSVILRRKWYREWLGHLSFLIPFGLLWSDEGGGFSDWHFVEHENGVVIEEDLAKGGDYIMLLLQPKAFSPEFRENWEEYRSEYWAKENERRAALRKKVKLQRRTKAKEMGGWKWHSGLWRLMPRAGHRRHNQDLEKHPTHLHGHHAPHTSHQSHQRGSSRTGLSEKDALKQSRRRSLRSDSASHSRQSSRSSTPTVGECDGASDLPRVRRGSSVSSTASVRRKTRGERVSPLTSTTTGAIAEGQDRPRRKRIDRDAQRPTTPDSDSGVGEGAWKIKKEGEGRMGGVA</sequence>
<evidence type="ECO:0000256" key="1">
    <source>
        <dbReference type="SAM" id="MobiDB-lite"/>
    </source>
</evidence>
<evidence type="ECO:0000313" key="3">
    <source>
        <dbReference type="Proteomes" id="UP000030752"/>
    </source>
</evidence>
<protein>
    <recommendedName>
        <fullName evidence="4">Spo7-like protein</fullName>
    </recommendedName>
</protein>
<feature type="region of interest" description="Disordered" evidence="1">
    <location>
        <begin position="1"/>
        <end position="47"/>
    </location>
</feature>
<dbReference type="RefSeq" id="XP_008715292.1">
    <property type="nucleotide sequence ID" value="XM_008717070.1"/>
</dbReference>
<feature type="region of interest" description="Disordered" evidence="1">
    <location>
        <begin position="302"/>
        <end position="452"/>
    </location>
</feature>
<name>W2S4C4_CYPE1</name>
<dbReference type="Pfam" id="PF03907">
    <property type="entry name" value="Spo7"/>
    <property type="match status" value="1"/>
</dbReference>
<evidence type="ECO:0000313" key="2">
    <source>
        <dbReference type="EMBL" id="ETN43556.1"/>
    </source>
</evidence>
<reference evidence="2 3" key="1">
    <citation type="submission" date="2013-03" db="EMBL/GenBank/DDBJ databases">
        <title>The Genome Sequence of Phialophora europaea CBS 101466.</title>
        <authorList>
            <consortium name="The Broad Institute Genomics Platform"/>
            <person name="Cuomo C."/>
            <person name="de Hoog S."/>
            <person name="Gorbushina A."/>
            <person name="Walker B."/>
            <person name="Young S.K."/>
            <person name="Zeng Q."/>
            <person name="Gargeya S."/>
            <person name="Fitzgerald M."/>
            <person name="Haas B."/>
            <person name="Abouelleil A."/>
            <person name="Allen A.W."/>
            <person name="Alvarado L."/>
            <person name="Arachchi H.M."/>
            <person name="Berlin A.M."/>
            <person name="Chapman S.B."/>
            <person name="Gainer-Dewar J."/>
            <person name="Goldberg J."/>
            <person name="Griggs A."/>
            <person name="Gujja S."/>
            <person name="Hansen M."/>
            <person name="Howarth C."/>
            <person name="Imamovic A."/>
            <person name="Ireland A."/>
            <person name="Larimer J."/>
            <person name="McCowan C."/>
            <person name="Murphy C."/>
            <person name="Pearson M."/>
            <person name="Poon T.W."/>
            <person name="Priest M."/>
            <person name="Roberts A."/>
            <person name="Saif S."/>
            <person name="Shea T."/>
            <person name="Sisk P."/>
            <person name="Sykes S."/>
            <person name="Wortman J."/>
            <person name="Nusbaum C."/>
            <person name="Birren B."/>
        </authorList>
    </citation>
    <scope>NUCLEOTIDE SEQUENCE [LARGE SCALE GENOMIC DNA]</scope>
    <source>
        <strain evidence="2 3">CBS 101466</strain>
    </source>
</reference>
<evidence type="ECO:0008006" key="4">
    <source>
        <dbReference type="Google" id="ProtNLM"/>
    </source>
</evidence>
<dbReference type="GO" id="GO:0071595">
    <property type="term" value="C:Nem1-Spo7 phosphatase complex"/>
    <property type="evidence" value="ECO:0007669"/>
    <property type="project" value="TreeGrafter"/>
</dbReference>
<dbReference type="FunCoup" id="W2S4C4">
    <property type="interactions" value="22"/>
</dbReference>
<proteinExistence type="predicted"/>
<dbReference type="eggNOG" id="ENOG502QTI4">
    <property type="taxonomic scope" value="Eukaryota"/>
</dbReference>
<dbReference type="Proteomes" id="UP000030752">
    <property type="component" value="Unassembled WGS sequence"/>
</dbReference>
<dbReference type="GO" id="GO:0006998">
    <property type="term" value="P:nuclear envelope organization"/>
    <property type="evidence" value="ECO:0007669"/>
    <property type="project" value="TreeGrafter"/>
</dbReference>
<dbReference type="GeneID" id="19970054"/>
<accession>W2S4C4</accession>
<dbReference type="GO" id="GO:0019888">
    <property type="term" value="F:protein phosphatase regulator activity"/>
    <property type="evidence" value="ECO:0007669"/>
    <property type="project" value="InterPro"/>
</dbReference>
<organism evidence="2 3">
    <name type="scientific">Cyphellophora europaea (strain CBS 101466)</name>
    <name type="common">Phialophora europaea</name>
    <dbReference type="NCBI Taxonomy" id="1220924"/>
    <lineage>
        <taxon>Eukaryota</taxon>
        <taxon>Fungi</taxon>
        <taxon>Dikarya</taxon>
        <taxon>Ascomycota</taxon>
        <taxon>Pezizomycotina</taxon>
        <taxon>Eurotiomycetes</taxon>
        <taxon>Chaetothyriomycetidae</taxon>
        <taxon>Chaetothyriales</taxon>
        <taxon>Cyphellophoraceae</taxon>
        <taxon>Cyphellophora</taxon>
    </lineage>
</organism>
<keyword evidence="3" id="KW-1185">Reference proteome</keyword>
<feature type="compositionally biased region" description="Basic residues" evidence="1">
    <location>
        <begin position="304"/>
        <end position="319"/>
    </location>
</feature>
<dbReference type="OrthoDB" id="5599171at2759"/>
<dbReference type="PANTHER" id="PTHR28249:SF1">
    <property type="entry name" value="SPORULATION-SPECIFIC PROTEIN SPO7"/>
    <property type="match status" value="1"/>
</dbReference>
<dbReference type="HOGENOM" id="CLU_032659_1_0_1"/>
<dbReference type="AlphaFoldDB" id="W2S4C4"/>
<dbReference type="VEuPathDB" id="FungiDB:HMPREF1541_02715"/>
<gene>
    <name evidence="2" type="ORF">HMPREF1541_02715</name>
</gene>
<feature type="compositionally biased region" description="Low complexity" evidence="1">
    <location>
        <begin position="30"/>
        <end position="47"/>
    </location>
</feature>
<dbReference type="InterPro" id="IPR005605">
    <property type="entry name" value="Spo7"/>
</dbReference>